<gene>
    <name evidence="1" type="ORF">ACIO7M_31615</name>
</gene>
<keyword evidence="2" id="KW-1185">Reference proteome</keyword>
<comment type="caution">
    <text evidence="1">The sequence shown here is derived from an EMBL/GenBank/DDBJ whole genome shotgun (WGS) entry which is preliminary data.</text>
</comment>
<dbReference type="EMBL" id="JBIUYY010000019">
    <property type="protein sequence ID" value="MFJ2825628.1"/>
    <property type="molecule type" value="Genomic_DNA"/>
</dbReference>
<sequence>MDRGLGGCLVRLVGTRIGLALLPGLQLLPLDVGVLVPHTVLVGRGLRLPFSVAHVPGVVRRVLLVGAIPLLLGLLLGRPVVGVEEAVQPLAEIVVHEERMLAHGFRLYRDSERVRTHWKPADPRIENVMRHCRVERFAGFGEPDPEVAAAVFSALGGGPCETTFNPRIAGFVRVG</sequence>
<organism evidence="1 2">
    <name type="scientific">Streptomyces toxytricini</name>
    <name type="common">Actinomyces toxytricini</name>
    <dbReference type="NCBI Taxonomy" id="67369"/>
    <lineage>
        <taxon>Bacteria</taxon>
        <taxon>Bacillati</taxon>
        <taxon>Actinomycetota</taxon>
        <taxon>Actinomycetes</taxon>
        <taxon>Kitasatosporales</taxon>
        <taxon>Streptomycetaceae</taxon>
        <taxon>Streptomyces</taxon>
    </lineage>
</organism>
<reference evidence="1 2" key="1">
    <citation type="submission" date="2024-10" db="EMBL/GenBank/DDBJ databases">
        <title>The Natural Products Discovery Center: Release of the First 8490 Sequenced Strains for Exploring Actinobacteria Biosynthetic Diversity.</title>
        <authorList>
            <person name="Kalkreuter E."/>
            <person name="Kautsar S.A."/>
            <person name="Yang D."/>
            <person name="Bader C.D."/>
            <person name="Teijaro C.N."/>
            <person name="Fluegel L."/>
            <person name="Davis C.M."/>
            <person name="Simpson J.R."/>
            <person name="Lauterbach L."/>
            <person name="Steele A.D."/>
            <person name="Gui C."/>
            <person name="Meng S."/>
            <person name="Li G."/>
            <person name="Viehrig K."/>
            <person name="Ye F."/>
            <person name="Su P."/>
            <person name="Kiefer A.F."/>
            <person name="Nichols A."/>
            <person name="Cepeda A.J."/>
            <person name="Yan W."/>
            <person name="Fan B."/>
            <person name="Jiang Y."/>
            <person name="Adhikari A."/>
            <person name="Zheng C.-J."/>
            <person name="Schuster L."/>
            <person name="Cowan T.M."/>
            <person name="Smanski M.J."/>
            <person name="Chevrette M.G."/>
            <person name="De Carvalho L.P.S."/>
            <person name="Shen B."/>
        </authorList>
    </citation>
    <scope>NUCLEOTIDE SEQUENCE [LARGE SCALE GENOMIC DNA]</scope>
    <source>
        <strain evidence="1 2">NPDC087220</strain>
    </source>
</reference>
<dbReference type="RefSeq" id="WP_402387188.1">
    <property type="nucleotide sequence ID" value="NZ_JBIUYY010000019.1"/>
</dbReference>
<name>A0ABW8ESM8_STRT5</name>
<evidence type="ECO:0000313" key="2">
    <source>
        <dbReference type="Proteomes" id="UP001617351"/>
    </source>
</evidence>
<proteinExistence type="predicted"/>
<protein>
    <submittedName>
        <fullName evidence="1">Uncharacterized protein</fullName>
    </submittedName>
</protein>
<dbReference type="Proteomes" id="UP001617351">
    <property type="component" value="Unassembled WGS sequence"/>
</dbReference>
<evidence type="ECO:0000313" key="1">
    <source>
        <dbReference type="EMBL" id="MFJ2825628.1"/>
    </source>
</evidence>
<accession>A0ABW8ESM8</accession>